<proteinExistence type="predicted"/>
<feature type="transmembrane region" description="Helical" evidence="1">
    <location>
        <begin position="358"/>
        <end position="376"/>
    </location>
</feature>
<feature type="transmembrane region" description="Helical" evidence="1">
    <location>
        <begin position="167"/>
        <end position="184"/>
    </location>
</feature>
<evidence type="ECO:0000256" key="1">
    <source>
        <dbReference type="SAM" id="Phobius"/>
    </source>
</evidence>
<comment type="caution">
    <text evidence="2">The sequence shown here is derived from an EMBL/GenBank/DDBJ whole genome shotgun (WGS) entry which is preliminary data.</text>
</comment>
<keyword evidence="1" id="KW-0812">Transmembrane</keyword>
<dbReference type="RefSeq" id="WP_009305135.1">
    <property type="nucleotide sequence ID" value="NZ_CABHNG010000003.1"/>
</dbReference>
<keyword evidence="1" id="KW-0472">Membrane</keyword>
<evidence type="ECO:0000313" key="4">
    <source>
        <dbReference type="Proteomes" id="UP000253752"/>
    </source>
</evidence>
<sequence>MKLKQKRVRLSGLFRPAFILSLVLLLQLVCAVLFLAGIIPSYTLKAHNLDVLGAGTYFLMMFSLVTVLVAMQPKGNTVDAGISLSEQIDVKKLEKLVIALTAAGFLMTIWVISSTIEGKSIIDYFQDCIRNSSRYAEEFDASPFRISIIVPMVNSALVPFLYKRRAFLGCLFGTLAVAALLSLVFGSRLVLLFVAFVLFASMTRLWFYDKEISLGTTLKIGIVLAVAALFFVYVQGNRDYELAGGAWHTDSVFIWGISRMIDYPLSTIIYISHFPDMISTGFPVNVEFFLPSLQRLGLTSDSVNSLAEWLYSYRTSFGQGYYTNLGGFGDSVFNVGFAGILLIPIYLLIAATAYRSYSYGRIGGLIYYPIVYYTLFEFWRTFYLTYETLEIALLILFVIYLAVRKRKTRR</sequence>
<gene>
    <name evidence="3" type="ORF">C1872_10570</name>
    <name evidence="2" type="ORF">C1875_11080</name>
</gene>
<feature type="transmembrane region" description="Helical" evidence="1">
    <location>
        <begin position="382"/>
        <end position="403"/>
    </location>
</feature>
<dbReference type="GeneID" id="69510123"/>
<name>A0A369MDW7_EGGLN</name>
<dbReference type="EMBL" id="PPTU01000018">
    <property type="protein sequence ID" value="RDB68685.1"/>
    <property type="molecule type" value="Genomic_DNA"/>
</dbReference>
<feature type="transmembrane region" description="Helical" evidence="1">
    <location>
        <begin position="214"/>
        <end position="234"/>
    </location>
</feature>
<evidence type="ECO:0000313" key="3">
    <source>
        <dbReference type="EMBL" id="RDB78130.1"/>
    </source>
</evidence>
<dbReference type="AlphaFoldDB" id="A0A369MDW7"/>
<feature type="transmembrane region" description="Helical" evidence="1">
    <location>
        <begin position="190"/>
        <end position="207"/>
    </location>
</feature>
<evidence type="ECO:0000313" key="2">
    <source>
        <dbReference type="EMBL" id="RDB68685.1"/>
    </source>
</evidence>
<reference evidence="4 5" key="1">
    <citation type="journal article" date="2018" name="Elife">
        <title>Discovery and characterization of a prevalent human gut bacterial enzyme sufficient for the inactivation of a family of plant toxins.</title>
        <authorList>
            <person name="Koppel N."/>
            <person name="Bisanz J.E."/>
            <person name="Pandelia M.E."/>
            <person name="Turnbaugh P.J."/>
            <person name="Balskus E.P."/>
        </authorList>
    </citation>
    <scope>NUCLEOTIDE SEQUENCE [LARGE SCALE GENOMIC DNA]</scope>
    <source>
        <strain evidence="3 4">MR1 #12</strain>
        <strain evidence="2 5">W1 BHI 6</strain>
    </source>
</reference>
<feature type="transmembrane region" description="Helical" evidence="1">
    <location>
        <begin position="51"/>
        <end position="71"/>
    </location>
</feature>
<accession>A0A369MDW7</accession>
<protein>
    <recommendedName>
        <fullName evidence="6">Oligosaccharide repeat unit polymerase</fullName>
    </recommendedName>
</protein>
<keyword evidence="1" id="KW-1133">Transmembrane helix</keyword>
<feature type="transmembrane region" description="Helical" evidence="1">
    <location>
        <begin position="96"/>
        <end position="116"/>
    </location>
</feature>
<dbReference type="Proteomes" id="UP000253970">
    <property type="component" value="Unassembled WGS sequence"/>
</dbReference>
<organism evidence="2 5">
    <name type="scientific">Eggerthella lenta</name>
    <name type="common">Eubacterium lentum</name>
    <dbReference type="NCBI Taxonomy" id="84112"/>
    <lineage>
        <taxon>Bacteria</taxon>
        <taxon>Bacillati</taxon>
        <taxon>Actinomycetota</taxon>
        <taxon>Coriobacteriia</taxon>
        <taxon>Eggerthellales</taxon>
        <taxon>Eggerthellaceae</taxon>
        <taxon>Eggerthella</taxon>
    </lineage>
</organism>
<feature type="transmembrane region" description="Helical" evidence="1">
    <location>
        <begin position="331"/>
        <end position="351"/>
    </location>
</feature>
<feature type="transmembrane region" description="Helical" evidence="1">
    <location>
        <begin position="12"/>
        <end position="39"/>
    </location>
</feature>
<dbReference type="EMBL" id="PPTX01000016">
    <property type="protein sequence ID" value="RDB78130.1"/>
    <property type="molecule type" value="Genomic_DNA"/>
</dbReference>
<dbReference type="Proteomes" id="UP000253752">
    <property type="component" value="Unassembled WGS sequence"/>
</dbReference>
<evidence type="ECO:0000313" key="5">
    <source>
        <dbReference type="Proteomes" id="UP000253970"/>
    </source>
</evidence>
<evidence type="ECO:0008006" key="6">
    <source>
        <dbReference type="Google" id="ProtNLM"/>
    </source>
</evidence>